<dbReference type="Proteomes" id="UP000000377">
    <property type="component" value="Chromosome"/>
</dbReference>
<evidence type="ECO:0000313" key="3">
    <source>
        <dbReference type="EMBL" id="ADI10518.1"/>
    </source>
</evidence>
<evidence type="ECO:0000313" key="4">
    <source>
        <dbReference type="Proteomes" id="UP000000377"/>
    </source>
</evidence>
<dbReference type="AlphaFoldDB" id="D7C7G4"/>
<dbReference type="RefSeq" id="WP_014179968.1">
    <property type="nucleotide sequence ID" value="NC_016582.1"/>
</dbReference>
<proteinExistence type="predicted"/>
<dbReference type="PRINTS" id="PR00743">
    <property type="entry name" value="GLHYDRLASE36"/>
</dbReference>
<dbReference type="HOGENOM" id="CLU_018331_0_0_11"/>
<dbReference type="Gene3D" id="2.70.98.60">
    <property type="entry name" value="alpha-galactosidase from lactobacil brevis"/>
    <property type="match status" value="1"/>
</dbReference>
<sequence length="738" mass="79326">MFELGDLTVRYPRHDAAGDGGARTAIGAEAAIGLEIFPTELADHLAPPRDRLPGDAARHHPDTGPARHIEPLAAVARAGDPVPEPFAGVRTLRRTATTAALRLRAQRATTTDTGTETTTDTGTEIVTELSDGQGLLVVHRLTHRPGDPFIRIRTRAANEGDRPFALDLISSFTLGGITPFAADDAPGRLVVHRIRSAWSAEARLVSATAEQLHLERPWVNIGTVAERFGAPGSMPAAGWMPWLAVEDTEAGVVWGVQLAAGGPWQLELLRSRDGLAIGGGPADHDFGHWRRTLSPGESYEAPEAVVTAVHGDLDALCARLTRAWAGHPRPGPERTSSLPAMFNEYATTWGNPTHDRILALADRLQSSGVRYFVIDCGWFSEPGEDWGRSHGDWTPSAERFPHGLAETARQLRERGFVPGLWWEPETTGELSRAYKDASRHIAYDGVPVHVSARRFLDLRRPEVAEPLLDRMTALLSEGGFGYLKIDYNAHLGPGDDGEGLRELTAASRGFIARLSARLPDLVIENCAGGGHRIDPAYAALTAVSSGSDAFEAREAPAIAAGLQRVLLPRQSLVWATVRADDSDAALVYKLAAGFLGRICLSGDPDRLDERQWALVREALDLYGRAAPLIDDGTTRQGGTRGAALRNAVGWQSVVRLSPDGRRALVVLHAFADPDESLSVTLPDEGVKAGVGSGADRGAAWTLDAWLLADGTGALSLAGDRLRWQRPPEWSGAVALLSR</sequence>
<keyword evidence="4" id="KW-1185">Reference proteome</keyword>
<dbReference type="SUPFAM" id="SSF51445">
    <property type="entry name" value="(Trans)glycosidases"/>
    <property type="match status" value="1"/>
</dbReference>
<keyword evidence="2" id="KW-0326">Glycosidase</keyword>
<dbReference type="eggNOG" id="COG3345">
    <property type="taxonomic scope" value="Bacteria"/>
</dbReference>
<dbReference type="Gene3D" id="3.20.20.70">
    <property type="entry name" value="Aldolase class I"/>
    <property type="match status" value="1"/>
</dbReference>
<dbReference type="CDD" id="cd14791">
    <property type="entry name" value="GH36"/>
    <property type="match status" value="1"/>
</dbReference>
<dbReference type="Pfam" id="PF02065">
    <property type="entry name" value="Melibiase"/>
    <property type="match status" value="1"/>
</dbReference>
<gene>
    <name evidence="3" type="ordered locus">SBI_07398</name>
</gene>
<evidence type="ECO:0000256" key="2">
    <source>
        <dbReference type="ARBA" id="ARBA00023295"/>
    </source>
</evidence>
<dbReference type="CAZy" id="GH36">
    <property type="family name" value="Glycoside Hydrolase Family 36"/>
</dbReference>
<keyword evidence="1 3" id="KW-0378">Hydrolase</keyword>
<name>D7C7G4_STRBB</name>
<dbReference type="InterPro" id="IPR013785">
    <property type="entry name" value="Aldolase_TIM"/>
</dbReference>
<organism evidence="3 4">
    <name type="scientific">Streptomyces bingchenggensis (strain BCW-1)</name>
    <dbReference type="NCBI Taxonomy" id="749414"/>
    <lineage>
        <taxon>Bacteria</taxon>
        <taxon>Bacillati</taxon>
        <taxon>Actinomycetota</taxon>
        <taxon>Actinomycetes</taxon>
        <taxon>Kitasatosporales</taxon>
        <taxon>Streptomycetaceae</taxon>
        <taxon>Streptomyces</taxon>
    </lineage>
</organism>
<dbReference type="STRING" id="749414.SBI_07398"/>
<dbReference type="PANTHER" id="PTHR43053">
    <property type="entry name" value="GLYCOSIDASE FAMILY 31"/>
    <property type="match status" value="1"/>
</dbReference>
<dbReference type="GO" id="GO:0016052">
    <property type="term" value="P:carbohydrate catabolic process"/>
    <property type="evidence" value="ECO:0007669"/>
    <property type="project" value="InterPro"/>
</dbReference>
<dbReference type="GO" id="GO:0004557">
    <property type="term" value="F:alpha-galactosidase activity"/>
    <property type="evidence" value="ECO:0007669"/>
    <property type="project" value="InterPro"/>
</dbReference>
<dbReference type="InterPro" id="IPR017853">
    <property type="entry name" value="GH"/>
</dbReference>
<dbReference type="EMBL" id="CP002047">
    <property type="protein sequence ID" value="ADI10518.1"/>
    <property type="molecule type" value="Genomic_DNA"/>
</dbReference>
<dbReference type="InterPro" id="IPR050985">
    <property type="entry name" value="Alpha-glycosidase_related"/>
</dbReference>
<dbReference type="PANTHER" id="PTHR43053:SF3">
    <property type="entry name" value="ALPHA-GALACTOSIDASE C-RELATED"/>
    <property type="match status" value="1"/>
</dbReference>
<evidence type="ECO:0000256" key="1">
    <source>
        <dbReference type="ARBA" id="ARBA00022801"/>
    </source>
</evidence>
<dbReference type="InterPro" id="IPR038417">
    <property type="entry name" value="Alpga-gal_N_sf"/>
</dbReference>
<protein>
    <submittedName>
        <fullName evidence="3">Family 36 glycoside hydrolase</fullName>
    </submittedName>
</protein>
<reference evidence="3 4" key="1">
    <citation type="journal article" date="2010" name="J. Bacteriol.">
        <title>Genome sequence of the milbemycin-producing bacterium Streptomyces bingchenggensis.</title>
        <authorList>
            <person name="Wang X.J."/>
            <person name="Yan Y.J."/>
            <person name="Zhang B."/>
            <person name="An J."/>
            <person name="Wang J.J."/>
            <person name="Tian J."/>
            <person name="Jiang L."/>
            <person name="Chen Y.H."/>
            <person name="Huang S.X."/>
            <person name="Yin M."/>
            <person name="Zhang J."/>
            <person name="Gao A.L."/>
            <person name="Liu C.X."/>
            <person name="Zhu Z.X."/>
            <person name="Xiang W.S."/>
        </authorList>
    </citation>
    <scope>NUCLEOTIDE SEQUENCE [LARGE SCALE GENOMIC DNA]</scope>
    <source>
        <strain evidence="3 4">BCW-1</strain>
    </source>
</reference>
<accession>D7C7G4</accession>
<dbReference type="InterPro" id="IPR002252">
    <property type="entry name" value="Glyco_hydro_36"/>
</dbReference>
<dbReference type="PATRIC" id="fig|749414.3.peg.7609"/>
<dbReference type="KEGG" id="sbh:SBI_07398"/>